<protein>
    <submittedName>
        <fullName evidence="3">Polyisoprenoid-binding protein</fullName>
    </submittedName>
</protein>
<gene>
    <name evidence="3" type="ORF">E5162_10980</name>
</gene>
<dbReference type="InterPro" id="IPR007372">
    <property type="entry name" value="Lipid/polyisoprenoid-bd_YceI"/>
</dbReference>
<evidence type="ECO:0000256" key="1">
    <source>
        <dbReference type="SAM" id="SignalP"/>
    </source>
</evidence>
<evidence type="ECO:0000313" key="4">
    <source>
        <dbReference type="Proteomes" id="UP000305451"/>
    </source>
</evidence>
<feature type="domain" description="Lipid/polyisoprenoid-binding YceI-like" evidence="2">
    <location>
        <begin position="29"/>
        <end position="198"/>
    </location>
</feature>
<evidence type="ECO:0000313" key="3">
    <source>
        <dbReference type="EMBL" id="TGY92176.1"/>
    </source>
</evidence>
<keyword evidence="4" id="KW-1185">Reference proteome</keyword>
<sequence length="208" mass="22681">MKTAFAAASLAALLTAPLTVADAFAEPAEYEFDKSHTTIRASWNHLGYSEQSIHFTDYDGVLLLDFEEPENSTVDVTFSLADGFWVGANQDRFVNHLNSGDLFNTAEYPEARFVATAFDTEDGETGTMTGDLTLLGQTHPVTLNVELNKRESKPEQMGGAMTAGFSARGTIERSQWGLGYAIPAVSDEIDLVIETELLLVEDDEDSAE</sequence>
<dbReference type="InterPro" id="IPR036761">
    <property type="entry name" value="TTHA0802/YceI-like_sf"/>
</dbReference>
<dbReference type="PANTHER" id="PTHR34406:SF1">
    <property type="entry name" value="PROTEIN YCEI"/>
    <property type="match status" value="1"/>
</dbReference>
<dbReference type="RefSeq" id="WP_135945310.1">
    <property type="nucleotide sequence ID" value="NZ_BMEI01000003.1"/>
</dbReference>
<reference evidence="3 4" key="1">
    <citation type="journal article" date="2013" name="Int. J. Syst. Evol. Microbiol.">
        <title>Marinicauda pacifica gen. nov., sp. nov., a prosthecate alphaproteobacterium of the family Hyphomonadaceae isolated from deep seawater.</title>
        <authorList>
            <person name="Zhang X.Y."/>
            <person name="Li G.W."/>
            <person name="Wang C.S."/>
            <person name="Zhang Y.J."/>
            <person name="Xu X.W."/>
            <person name="Li H."/>
            <person name="Liu A."/>
            <person name="Liu C."/>
            <person name="Xie B.B."/>
            <person name="Qin Q.L."/>
            <person name="Xu Z."/>
            <person name="Chen X.L."/>
            <person name="Zhou B.C."/>
            <person name="Zhang Y.Z."/>
        </authorList>
    </citation>
    <scope>NUCLEOTIDE SEQUENCE [LARGE SCALE GENOMIC DNA]</scope>
    <source>
        <strain evidence="3 4">P-1 km-3</strain>
    </source>
</reference>
<feature type="chain" id="PRO_5020828422" evidence="1">
    <location>
        <begin position="22"/>
        <end position="208"/>
    </location>
</feature>
<dbReference type="AlphaFoldDB" id="A0A4S2H8R2"/>
<dbReference type="PANTHER" id="PTHR34406">
    <property type="entry name" value="PROTEIN YCEI"/>
    <property type="match status" value="1"/>
</dbReference>
<dbReference type="Pfam" id="PF04264">
    <property type="entry name" value="YceI"/>
    <property type="match status" value="1"/>
</dbReference>
<dbReference type="Gene3D" id="2.40.128.110">
    <property type="entry name" value="Lipid/polyisoprenoid-binding, YceI-like"/>
    <property type="match status" value="1"/>
</dbReference>
<dbReference type="OrthoDB" id="9811006at2"/>
<organism evidence="3 4">
    <name type="scientific">Marinicauda pacifica</name>
    <dbReference type="NCBI Taxonomy" id="1133559"/>
    <lineage>
        <taxon>Bacteria</taxon>
        <taxon>Pseudomonadati</taxon>
        <taxon>Pseudomonadota</taxon>
        <taxon>Alphaproteobacteria</taxon>
        <taxon>Maricaulales</taxon>
        <taxon>Maricaulaceae</taxon>
        <taxon>Marinicauda</taxon>
    </lineage>
</organism>
<dbReference type="Proteomes" id="UP000305451">
    <property type="component" value="Unassembled WGS sequence"/>
</dbReference>
<dbReference type="EMBL" id="SRXV01000003">
    <property type="protein sequence ID" value="TGY92176.1"/>
    <property type="molecule type" value="Genomic_DNA"/>
</dbReference>
<name>A0A4S2H8R2_9PROT</name>
<accession>A0A4S2H8R2</accession>
<dbReference type="SUPFAM" id="SSF101874">
    <property type="entry name" value="YceI-like"/>
    <property type="match status" value="1"/>
</dbReference>
<dbReference type="SMART" id="SM00867">
    <property type="entry name" value="YceI"/>
    <property type="match status" value="1"/>
</dbReference>
<comment type="caution">
    <text evidence="3">The sequence shown here is derived from an EMBL/GenBank/DDBJ whole genome shotgun (WGS) entry which is preliminary data.</text>
</comment>
<proteinExistence type="predicted"/>
<keyword evidence="1" id="KW-0732">Signal</keyword>
<feature type="signal peptide" evidence="1">
    <location>
        <begin position="1"/>
        <end position="21"/>
    </location>
</feature>
<evidence type="ECO:0000259" key="2">
    <source>
        <dbReference type="SMART" id="SM00867"/>
    </source>
</evidence>